<name>A0A4Y2G2J9_ARAVE</name>
<evidence type="ECO:0000256" key="5">
    <source>
        <dbReference type="ARBA" id="ARBA00023136"/>
    </source>
</evidence>
<evidence type="ECO:0000256" key="1">
    <source>
        <dbReference type="ARBA" id="ARBA00004141"/>
    </source>
</evidence>
<dbReference type="Proteomes" id="UP000499080">
    <property type="component" value="Unassembled WGS sequence"/>
</dbReference>
<evidence type="ECO:0000313" key="7">
    <source>
        <dbReference type="EMBL" id="GBM46869.1"/>
    </source>
</evidence>
<dbReference type="OrthoDB" id="78663at2759"/>
<dbReference type="PANTHER" id="PTHR19444:SF13">
    <property type="entry name" value="PROTEIN UNC-93 HOMOLOG A"/>
    <property type="match status" value="1"/>
</dbReference>
<evidence type="ECO:0000313" key="8">
    <source>
        <dbReference type="Proteomes" id="UP000499080"/>
    </source>
</evidence>
<dbReference type="GO" id="GO:0016020">
    <property type="term" value="C:membrane"/>
    <property type="evidence" value="ECO:0007669"/>
    <property type="project" value="UniProtKB-SubCell"/>
</dbReference>
<evidence type="ECO:0000256" key="4">
    <source>
        <dbReference type="ARBA" id="ARBA00022989"/>
    </source>
</evidence>
<dbReference type="InterPro" id="IPR036259">
    <property type="entry name" value="MFS_trans_sf"/>
</dbReference>
<keyword evidence="4 6" id="KW-1133">Transmembrane helix</keyword>
<feature type="transmembrane region" description="Helical" evidence="6">
    <location>
        <begin position="37"/>
        <end position="60"/>
    </location>
</feature>
<evidence type="ECO:0000256" key="3">
    <source>
        <dbReference type="ARBA" id="ARBA00022692"/>
    </source>
</evidence>
<comment type="caution">
    <text evidence="7">The sequence shown here is derived from an EMBL/GenBank/DDBJ whole genome shotgun (WGS) entry which is preliminary data.</text>
</comment>
<sequence>MLRKIFETVKAAFTTLLFLCLKNSTEKMFRSIYRSSLLGHLGKLRIIKNLIVISLSFLFLKTGDEGLLMLQTTMNKEKGVGIISMAVTFISYGLTSLLFSSFIVKKLGAKNSLLLAIITCLPFIASNFYPTWITMLPSAIFRGFGNSLLWASQCTYFNEASVLFCKIEKNGRKSRNASNVAPKYENSGVDKEIMTFKSDEQKVEPLSAFDLLSKTGDSSVPNRNSAMCDVDSSPVTLTGYKYKKGGLSENKLFPEVDITGTTKDAKDHNLKIFNDSEFSRIQQNDSEERKEEIFLVAVPEKTDDGQETTKYQTYVDSTKSFFFGIHGLVYHTATVWSSLISYYVLKTGDKEDYNKTTNFSCGANFCSANENSSKSSIDEVPDSTRYLLIGVCVACGIVAPLLILLFLDRMVKRTKNVKLSWDHVFATIKYIKKKDQLFLIPFTIGASLCRGFYMADFTKAYIACAWSTSHIGLITVIYGASSALISIISAVVIKYFGRRSVFIVCHIITLANFVFLFLWNPDAQQPYLFYVQGGIFGMIASIFNSQTKAFYGILFEGDEETAFSSCNLYTSMGWALPFIYGNFFCVSVKIYIVLAFSCTGLLGYLLAERSYSLRNKETSSSE</sequence>
<protein>
    <submittedName>
        <fullName evidence="7">Protein unc-93 A</fullName>
    </submittedName>
</protein>
<dbReference type="PANTHER" id="PTHR19444">
    <property type="entry name" value="UNC-93 RELATED"/>
    <property type="match status" value="1"/>
</dbReference>
<comment type="subcellular location">
    <subcellularLocation>
        <location evidence="1">Membrane</location>
        <topology evidence="1">Multi-pass membrane protein</topology>
    </subcellularLocation>
</comment>
<accession>A0A4Y2G2J9</accession>
<dbReference type="Pfam" id="PF05978">
    <property type="entry name" value="UNC-93"/>
    <property type="match status" value="2"/>
</dbReference>
<feature type="transmembrane region" description="Helical" evidence="6">
    <location>
        <begin position="113"/>
        <end position="135"/>
    </location>
</feature>
<dbReference type="SUPFAM" id="SSF103473">
    <property type="entry name" value="MFS general substrate transporter"/>
    <property type="match status" value="1"/>
</dbReference>
<feature type="transmembrane region" description="Helical" evidence="6">
    <location>
        <begin position="470"/>
        <end position="493"/>
    </location>
</feature>
<keyword evidence="3 6" id="KW-0812">Transmembrane</keyword>
<reference evidence="7 8" key="1">
    <citation type="journal article" date="2019" name="Sci. Rep.">
        <title>Orb-weaving spider Araneus ventricosus genome elucidates the spidroin gene catalogue.</title>
        <authorList>
            <person name="Kono N."/>
            <person name="Nakamura H."/>
            <person name="Ohtoshi R."/>
            <person name="Moran D.A.P."/>
            <person name="Shinohara A."/>
            <person name="Yoshida Y."/>
            <person name="Fujiwara M."/>
            <person name="Mori M."/>
            <person name="Tomita M."/>
            <person name="Arakawa K."/>
        </authorList>
    </citation>
    <scope>NUCLEOTIDE SEQUENCE [LARGE SCALE GENOMIC DNA]</scope>
</reference>
<evidence type="ECO:0000256" key="6">
    <source>
        <dbReference type="SAM" id="Phobius"/>
    </source>
</evidence>
<keyword evidence="8" id="KW-1185">Reference proteome</keyword>
<gene>
    <name evidence="7" type="primary">unc93a_0</name>
    <name evidence="7" type="ORF">AVEN_10715_1</name>
</gene>
<feature type="transmembrane region" description="Helical" evidence="6">
    <location>
        <begin position="437"/>
        <end position="455"/>
    </location>
</feature>
<dbReference type="Gene3D" id="1.20.1250.20">
    <property type="entry name" value="MFS general substrate transporter like domains"/>
    <property type="match status" value="2"/>
</dbReference>
<dbReference type="InterPro" id="IPR051951">
    <property type="entry name" value="UNC-93_regulatory"/>
</dbReference>
<feature type="transmembrane region" description="Helical" evidence="6">
    <location>
        <begin position="321"/>
        <end position="345"/>
    </location>
</feature>
<feature type="transmembrane region" description="Helical" evidence="6">
    <location>
        <begin position="147"/>
        <end position="165"/>
    </location>
</feature>
<proteinExistence type="inferred from homology"/>
<evidence type="ECO:0000256" key="2">
    <source>
        <dbReference type="ARBA" id="ARBA00009172"/>
    </source>
</evidence>
<feature type="transmembrane region" description="Helical" evidence="6">
    <location>
        <begin position="386"/>
        <end position="407"/>
    </location>
</feature>
<feature type="transmembrane region" description="Helical" evidence="6">
    <location>
        <begin position="500"/>
        <end position="521"/>
    </location>
</feature>
<feature type="transmembrane region" description="Helical" evidence="6">
    <location>
        <begin position="80"/>
        <end position="104"/>
    </location>
</feature>
<organism evidence="7 8">
    <name type="scientific">Araneus ventricosus</name>
    <name type="common">Orbweaver spider</name>
    <name type="synonym">Epeira ventricosa</name>
    <dbReference type="NCBI Taxonomy" id="182803"/>
    <lineage>
        <taxon>Eukaryota</taxon>
        <taxon>Metazoa</taxon>
        <taxon>Ecdysozoa</taxon>
        <taxon>Arthropoda</taxon>
        <taxon>Chelicerata</taxon>
        <taxon>Arachnida</taxon>
        <taxon>Araneae</taxon>
        <taxon>Araneomorphae</taxon>
        <taxon>Entelegynae</taxon>
        <taxon>Araneoidea</taxon>
        <taxon>Araneidae</taxon>
        <taxon>Araneus</taxon>
    </lineage>
</organism>
<keyword evidence="5 6" id="KW-0472">Membrane</keyword>
<comment type="similarity">
    <text evidence="2">Belongs to the unc-93 family.</text>
</comment>
<dbReference type="EMBL" id="BGPR01001157">
    <property type="protein sequence ID" value="GBM46869.1"/>
    <property type="molecule type" value="Genomic_DNA"/>
</dbReference>
<feature type="transmembrane region" description="Helical" evidence="6">
    <location>
        <begin position="590"/>
        <end position="607"/>
    </location>
</feature>
<dbReference type="InterPro" id="IPR010291">
    <property type="entry name" value="Ion_channel_UNC-93"/>
</dbReference>
<dbReference type="AlphaFoldDB" id="A0A4Y2G2J9"/>